<reference evidence="2" key="1">
    <citation type="submission" date="2015-07" db="EMBL/GenBank/DDBJ databases">
        <title>Transcriptome Assembly of Anthurium amnicola.</title>
        <authorList>
            <person name="Suzuki J."/>
        </authorList>
    </citation>
    <scope>NUCLEOTIDE SEQUENCE</scope>
</reference>
<organism evidence="2">
    <name type="scientific">Anthurium amnicola</name>
    <dbReference type="NCBI Taxonomy" id="1678845"/>
    <lineage>
        <taxon>Eukaryota</taxon>
        <taxon>Viridiplantae</taxon>
        <taxon>Streptophyta</taxon>
        <taxon>Embryophyta</taxon>
        <taxon>Tracheophyta</taxon>
        <taxon>Spermatophyta</taxon>
        <taxon>Magnoliopsida</taxon>
        <taxon>Liliopsida</taxon>
        <taxon>Araceae</taxon>
        <taxon>Pothoideae</taxon>
        <taxon>Potheae</taxon>
        <taxon>Anthurium</taxon>
    </lineage>
</organism>
<name>A0A1D1Y544_9ARAE</name>
<sequence length="133" mass="14355">NVQTSPTLPKFLNFSPLGHLSYINPSYSKRPKKKQEREKLTNSSLSPILCCCALSFPCRAAKQPEQPPSLPNTLLPSSPTREHQQNSKPHDAPCCTAPASIQPSRAKQRCHGFRGSGGSEEPGRGAAGPSGRH</sequence>
<dbReference type="AlphaFoldDB" id="A0A1D1Y544"/>
<feature type="compositionally biased region" description="Basic and acidic residues" evidence="1">
    <location>
        <begin position="80"/>
        <end position="91"/>
    </location>
</feature>
<dbReference type="EMBL" id="GDJX01018240">
    <property type="protein sequence ID" value="JAT49696.1"/>
    <property type="molecule type" value="Transcribed_RNA"/>
</dbReference>
<evidence type="ECO:0000256" key="1">
    <source>
        <dbReference type="SAM" id="MobiDB-lite"/>
    </source>
</evidence>
<gene>
    <name evidence="2" type="ORF">g.25848</name>
</gene>
<feature type="compositionally biased region" description="Gly residues" evidence="1">
    <location>
        <begin position="114"/>
        <end position="133"/>
    </location>
</feature>
<evidence type="ECO:0000313" key="2">
    <source>
        <dbReference type="EMBL" id="JAT49696.1"/>
    </source>
</evidence>
<protein>
    <submittedName>
        <fullName evidence="2">Uncharacterized protein</fullName>
    </submittedName>
</protein>
<proteinExistence type="predicted"/>
<accession>A0A1D1Y544</accession>
<feature type="region of interest" description="Disordered" evidence="1">
    <location>
        <begin position="61"/>
        <end position="133"/>
    </location>
</feature>
<feature type="non-terminal residue" evidence="2">
    <location>
        <position position="1"/>
    </location>
</feature>